<gene>
    <name evidence="1" type="ORF">H9746_03220</name>
</gene>
<dbReference type="Proteomes" id="UP000886808">
    <property type="component" value="Unassembled WGS sequence"/>
</dbReference>
<dbReference type="EMBL" id="DXIE01000023">
    <property type="protein sequence ID" value="HIV61844.1"/>
    <property type="molecule type" value="Genomic_DNA"/>
</dbReference>
<evidence type="ECO:0000313" key="2">
    <source>
        <dbReference type="Proteomes" id="UP000886808"/>
    </source>
</evidence>
<dbReference type="AlphaFoldDB" id="A0A9D1THC8"/>
<organism evidence="1 2">
    <name type="scientific">Candidatus Butyricicoccus avistercoris</name>
    <dbReference type="NCBI Taxonomy" id="2838518"/>
    <lineage>
        <taxon>Bacteria</taxon>
        <taxon>Bacillati</taxon>
        <taxon>Bacillota</taxon>
        <taxon>Clostridia</taxon>
        <taxon>Eubacteriales</taxon>
        <taxon>Butyricicoccaceae</taxon>
        <taxon>Butyricicoccus</taxon>
    </lineage>
</organism>
<accession>A0A9D1THC8</accession>
<reference evidence="1" key="2">
    <citation type="submission" date="2021-04" db="EMBL/GenBank/DDBJ databases">
        <authorList>
            <person name="Gilroy R."/>
        </authorList>
    </citation>
    <scope>NUCLEOTIDE SEQUENCE</scope>
    <source>
        <strain evidence="1">CHK193-4272</strain>
    </source>
</reference>
<comment type="caution">
    <text evidence="1">The sequence shown here is derived from an EMBL/GenBank/DDBJ whole genome shotgun (WGS) entry which is preliminary data.</text>
</comment>
<protein>
    <submittedName>
        <fullName evidence="1">Uncharacterized protein</fullName>
    </submittedName>
</protein>
<name>A0A9D1THC8_9FIRM</name>
<reference evidence="1" key="1">
    <citation type="journal article" date="2021" name="PeerJ">
        <title>Extensive microbial diversity within the chicken gut microbiome revealed by metagenomics and culture.</title>
        <authorList>
            <person name="Gilroy R."/>
            <person name="Ravi A."/>
            <person name="Getino M."/>
            <person name="Pursley I."/>
            <person name="Horton D.L."/>
            <person name="Alikhan N.F."/>
            <person name="Baker D."/>
            <person name="Gharbi K."/>
            <person name="Hall N."/>
            <person name="Watson M."/>
            <person name="Adriaenssens E.M."/>
            <person name="Foster-Nyarko E."/>
            <person name="Jarju S."/>
            <person name="Secka A."/>
            <person name="Antonio M."/>
            <person name="Oren A."/>
            <person name="Chaudhuri R.R."/>
            <person name="La Ragione R."/>
            <person name="Hildebrand F."/>
            <person name="Pallen M.J."/>
        </authorList>
    </citation>
    <scope>NUCLEOTIDE SEQUENCE</scope>
    <source>
        <strain evidence="1">CHK193-4272</strain>
    </source>
</reference>
<sequence length="57" mass="6687">MCKYVIKLDDFEKRLMINGLNGFRNDLLSKGKPTEDVNSLILKVINAPQRKHERETR</sequence>
<evidence type="ECO:0000313" key="1">
    <source>
        <dbReference type="EMBL" id="HIV61844.1"/>
    </source>
</evidence>
<proteinExistence type="predicted"/>